<comment type="caution">
    <text evidence="8">The sequence shown here is derived from an EMBL/GenBank/DDBJ whole genome shotgun (WGS) entry which is preliminary data.</text>
</comment>
<comment type="cofactor">
    <cofactor evidence="1">
        <name>Ca(2+)</name>
        <dbReference type="ChEBI" id="CHEBI:29108"/>
    </cofactor>
</comment>
<evidence type="ECO:0000256" key="2">
    <source>
        <dbReference type="ARBA" id="ARBA00008779"/>
    </source>
</evidence>
<dbReference type="SUPFAM" id="SSF53649">
    <property type="entry name" value="Alkaline phosphatase-like"/>
    <property type="match status" value="1"/>
</dbReference>
<evidence type="ECO:0000259" key="7">
    <source>
        <dbReference type="Pfam" id="PF00884"/>
    </source>
</evidence>
<dbReference type="OrthoDB" id="103349at2759"/>
<comment type="similarity">
    <text evidence="2">Belongs to the sulfatase family.</text>
</comment>
<reference evidence="8 9" key="1">
    <citation type="journal article" date="2018" name="Mol. Genet. Genomics">
        <title>The red deer Cervus elaphus genome CerEla1.0: sequencing, annotating, genes, and chromosomes.</title>
        <authorList>
            <person name="Bana N.A."/>
            <person name="Nyiri A."/>
            <person name="Nagy J."/>
            <person name="Frank K."/>
            <person name="Nagy T."/>
            <person name="Steger V."/>
            <person name="Schiller M."/>
            <person name="Lakatos P."/>
            <person name="Sugar L."/>
            <person name="Horn P."/>
            <person name="Barta E."/>
            <person name="Orosz L."/>
        </authorList>
    </citation>
    <scope>NUCLEOTIDE SEQUENCE [LARGE SCALE GENOMIC DNA]</scope>
    <source>
        <strain evidence="8">Hungarian</strain>
    </source>
</reference>
<keyword evidence="6" id="KW-0732">Signal</keyword>
<dbReference type="InterPro" id="IPR024607">
    <property type="entry name" value="Sulfatase_CS"/>
</dbReference>
<evidence type="ECO:0000256" key="1">
    <source>
        <dbReference type="ARBA" id="ARBA00001913"/>
    </source>
</evidence>
<evidence type="ECO:0000256" key="3">
    <source>
        <dbReference type="ARBA" id="ARBA00022723"/>
    </source>
</evidence>
<keyword evidence="5" id="KW-0106">Calcium</keyword>
<feature type="signal peptide" evidence="6">
    <location>
        <begin position="1"/>
        <end position="16"/>
    </location>
</feature>
<evidence type="ECO:0000313" key="8">
    <source>
        <dbReference type="EMBL" id="OWJ99388.1"/>
    </source>
</evidence>
<protein>
    <submittedName>
        <fullName evidence="8">STS</fullName>
    </submittedName>
</protein>
<feature type="chain" id="PRO_5012871734" evidence="6">
    <location>
        <begin position="17"/>
        <end position="136"/>
    </location>
</feature>
<dbReference type="GO" id="GO:0046872">
    <property type="term" value="F:metal ion binding"/>
    <property type="evidence" value="ECO:0007669"/>
    <property type="project" value="UniProtKB-KW"/>
</dbReference>
<evidence type="ECO:0000256" key="6">
    <source>
        <dbReference type="SAM" id="SignalP"/>
    </source>
</evidence>
<dbReference type="PANTHER" id="PTHR42693:SF9">
    <property type="entry name" value="STERYL-SULFATASE"/>
    <property type="match status" value="1"/>
</dbReference>
<dbReference type="Gene3D" id="3.40.720.10">
    <property type="entry name" value="Alkaline Phosphatase, subunit A"/>
    <property type="match status" value="1"/>
</dbReference>
<keyword evidence="9" id="KW-1185">Reference proteome</keyword>
<proteinExistence type="inferred from homology"/>
<evidence type="ECO:0000256" key="5">
    <source>
        <dbReference type="ARBA" id="ARBA00022837"/>
    </source>
</evidence>
<dbReference type="GO" id="GO:0004065">
    <property type="term" value="F:arylsulfatase activity"/>
    <property type="evidence" value="ECO:0007669"/>
    <property type="project" value="TreeGrafter"/>
</dbReference>
<name>A0A212C052_CEREH</name>
<sequence length="136" mass="14509">MMTLLLLLLFLCEAHSQVASKPNFVLLMADDLGIGDPGCYGNKTLRTPNIDRLARGGVKLTQHLAASPLCTPSRAAFMTGRYPVRSGMASRSRVGVFVFSASSGGLPPSEITFAKLLKDQGYSTALIGNESFSPFP</sequence>
<dbReference type="InterPro" id="IPR017850">
    <property type="entry name" value="Alkaline_phosphatase_core_sf"/>
</dbReference>
<dbReference type="InterPro" id="IPR050738">
    <property type="entry name" value="Sulfatase"/>
</dbReference>
<gene>
    <name evidence="8" type="ORF">Celaphus_00010168</name>
</gene>
<keyword evidence="4" id="KW-0378">Hydrolase</keyword>
<dbReference type="PROSITE" id="PS00523">
    <property type="entry name" value="SULFATASE_1"/>
    <property type="match status" value="1"/>
</dbReference>
<dbReference type="AlphaFoldDB" id="A0A212C052"/>
<dbReference type="EMBL" id="MKHE01000034">
    <property type="protein sequence ID" value="OWJ99388.1"/>
    <property type="molecule type" value="Genomic_DNA"/>
</dbReference>
<keyword evidence="3" id="KW-0479">Metal-binding</keyword>
<dbReference type="Proteomes" id="UP000242450">
    <property type="component" value="Chromosome X"/>
</dbReference>
<dbReference type="Pfam" id="PF00884">
    <property type="entry name" value="Sulfatase"/>
    <property type="match status" value="1"/>
</dbReference>
<organism evidence="8 9">
    <name type="scientific">Cervus elaphus hippelaphus</name>
    <name type="common">European red deer</name>
    <dbReference type="NCBI Taxonomy" id="46360"/>
    <lineage>
        <taxon>Eukaryota</taxon>
        <taxon>Metazoa</taxon>
        <taxon>Chordata</taxon>
        <taxon>Craniata</taxon>
        <taxon>Vertebrata</taxon>
        <taxon>Euteleostomi</taxon>
        <taxon>Mammalia</taxon>
        <taxon>Eutheria</taxon>
        <taxon>Laurasiatheria</taxon>
        <taxon>Artiodactyla</taxon>
        <taxon>Ruminantia</taxon>
        <taxon>Pecora</taxon>
        <taxon>Cervidae</taxon>
        <taxon>Cervinae</taxon>
        <taxon>Cervus</taxon>
    </lineage>
</organism>
<evidence type="ECO:0000256" key="4">
    <source>
        <dbReference type="ARBA" id="ARBA00022801"/>
    </source>
</evidence>
<dbReference type="InterPro" id="IPR000917">
    <property type="entry name" value="Sulfatase_N"/>
</dbReference>
<dbReference type="PANTHER" id="PTHR42693">
    <property type="entry name" value="ARYLSULFATASE FAMILY MEMBER"/>
    <property type="match status" value="1"/>
</dbReference>
<feature type="domain" description="Sulfatase N-terminal" evidence="7">
    <location>
        <begin position="22"/>
        <end position="134"/>
    </location>
</feature>
<evidence type="ECO:0000313" key="9">
    <source>
        <dbReference type="Proteomes" id="UP000242450"/>
    </source>
</evidence>
<accession>A0A212C052</accession>